<keyword evidence="2" id="KW-1185">Reference proteome</keyword>
<protein>
    <submittedName>
        <fullName evidence="3">Uncharacterized protein LOC106080004 isoform X1</fullName>
    </submittedName>
</protein>
<evidence type="ECO:0000313" key="3">
    <source>
        <dbReference type="RefSeq" id="XP_055889182.1"/>
    </source>
</evidence>
<dbReference type="PROSITE" id="PS50053">
    <property type="entry name" value="UBIQUITIN_2"/>
    <property type="match status" value="1"/>
</dbReference>
<dbReference type="CDD" id="cd17039">
    <property type="entry name" value="Ubl_ubiquitin_like"/>
    <property type="match status" value="1"/>
</dbReference>
<proteinExistence type="predicted"/>
<dbReference type="InterPro" id="IPR000626">
    <property type="entry name" value="Ubiquitin-like_dom"/>
</dbReference>
<feature type="domain" description="Ubiquitin-like" evidence="1">
    <location>
        <begin position="26"/>
        <end position="104"/>
    </location>
</feature>
<dbReference type="Pfam" id="PF00240">
    <property type="entry name" value="ubiquitin"/>
    <property type="match status" value="1"/>
</dbReference>
<dbReference type="OrthoDB" id="10294265at2759"/>
<accession>A0A9W3APL5</accession>
<organism evidence="2 3">
    <name type="scientific">Biomphalaria glabrata</name>
    <name type="common">Bloodfluke planorb</name>
    <name type="synonym">Freshwater snail</name>
    <dbReference type="NCBI Taxonomy" id="6526"/>
    <lineage>
        <taxon>Eukaryota</taxon>
        <taxon>Metazoa</taxon>
        <taxon>Spiralia</taxon>
        <taxon>Lophotrochozoa</taxon>
        <taxon>Mollusca</taxon>
        <taxon>Gastropoda</taxon>
        <taxon>Heterobranchia</taxon>
        <taxon>Euthyneura</taxon>
        <taxon>Panpulmonata</taxon>
        <taxon>Hygrophila</taxon>
        <taxon>Lymnaeoidea</taxon>
        <taxon>Planorbidae</taxon>
        <taxon>Biomphalaria</taxon>
    </lineage>
</organism>
<sequence>MSQEKDAMDDYDSASNHQEVPGYVPVELILQHPQHGTYSIVRVEFPLTTKVSILKQDMEKRLKIPPERQEWFYKGVVMQPYDTMLHRRVKVDDKIVVKENTATGH</sequence>
<dbReference type="SUPFAM" id="SSF54236">
    <property type="entry name" value="Ubiquitin-like"/>
    <property type="match status" value="1"/>
</dbReference>
<dbReference type="InterPro" id="IPR029071">
    <property type="entry name" value="Ubiquitin-like_domsf"/>
</dbReference>
<dbReference type="AlphaFoldDB" id="A0A9W3APL5"/>
<dbReference type="Proteomes" id="UP001165740">
    <property type="component" value="Chromosome 6"/>
</dbReference>
<dbReference type="Gene3D" id="3.10.20.90">
    <property type="entry name" value="Phosphatidylinositol 3-kinase Catalytic Subunit, Chain A, domain 1"/>
    <property type="match status" value="1"/>
</dbReference>
<reference evidence="3" key="1">
    <citation type="submission" date="2025-08" db="UniProtKB">
        <authorList>
            <consortium name="RefSeq"/>
        </authorList>
    </citation>
    <scope>IDENTIFICATION</scope>
</reference>
<evidence type="ECO:0000259" key="1">
    <source>
        <dbReference type="PROSITE" id="PS50053"/>
    </source>
</evidence>
<evidence type="ECO:0000313" key="2">
    <source>
        <dbReference type="Proteomes" id="UP001165740"/>
    </source>
</evidence>
<dbReference type="GeneID" id="106080004"/>
<dbReference type="RefSeq" id="XP_055889182.1">
    <property type="nucleotide sequence ID" value="XM_056033207.1"/>
</dbReference>
<name>A0A9W3APL5_BIOGL</name>
<gene>
    <name evidence="3" type="primary">LOC106080004</name>
</gene>